<evidence type="ECO:0000256" key="17">
    <source>
        <dbReference type="ARBA" id="ARBA00031520"/>
    </source>
</evidence>
<evidence type="ECO:0000256" key="7">
    <source>
        <dbReference type="ARBA" id="ARBA00013147"/>
    </source>
</evidence>
<dbReference type="PROSITE" id="PS51671">
    <property type="entry name" value="ACT"/>
    <property type="match status" value="1"/>
</dbReference>
<keyword evidence="9" id="KW-0963">Cytoplasm</keyword>
<evidence type="ECO:0000256" key="3">
    <source>
        <dbReference type="ARBA" id="ARBA00004496"/>
    </source>
</evidence>
<dbReference type="PROSITE" id="PS51168">
    <property type="entry name" value="CHORISMATE_MUT_2"/>
    <property type="match status" value="1"/>
</dbReference>
<comment type="pathway">
    <text evidence="4">Amino-acid biosynthesis; L-phenylalanine biosynthesis; phenylpyruvate from prephenate: step 1/1.</text>
</comment>
<feature type="domain" description="ACT" evidence="22">
    <location>
        <begin position="280"/>
        <end position="357"/>
    </location>
</feature>
<dbReference type="InterPro" id="IPR010957">
    <property type="entry name" value="G/b/e-P-prot_chorismate_mutase"/>
</dbReference>
<comment type="catalytic activity">
    <reaction evidence="18">
        <text>prephenate + H(+) = 3-phenylpyruvate + CO2 + H2O</text>
        <dbReference type="Rhea" id="RHEA:21648"/>
        <dbReference type="ChEBI" id="CHEBI:15377"/>
        <dbReference type="ChEBI" id="CHEBI:15378"/>
        <dbReference type="ChEBI" id="CHEBI:16526"/>
        <dbReference type="ChEBI" id="CHEBI:18005"/>
        <dbReference type="ChEBI" id="CHEBI:29934"/>
        <dbReference type="EC" id="4.2.1.51"/>
    </reaction>
</comment>
<keyword evidence="12" id="KW-0584">Phenylalanine biosynthesis</keyword>
<dbReference type="AlphaFoldDB" id="A0A368BIE9"/>
<dbReference type="EMBL" id="QOPC01000032">
    <property type="protein sequence ID" value="RCL37083.1"/>
    <property type="molecule type" value="Genomic_DNA"/>
</dbReference>
<dbReference type="PANTHER" id="PTHR21022">
    <property type="entry name" value="PREPHENATE DEHYDRATASE P PROTEIN"/>
    <property type="match status" value="1"/>
</dbReference>
<evidence type="ECO:0000256" key="15">
    <source>
        <dbReference type="ARBA" id="ARBA00023268"/>
    </source>
</evidence>
<evidence type="ECO:0000256" key="8">
    <source>
        <dbReference type="ARBA" id="ARBA00014401"/>
    </source>
</evidence>
<evidence type="ECO:0000259" key="20">
    <source>
        <dbReference type="PROSITE" id="PS51168"/>
    </source>
</evidence>
<dbReference type="InterPro" id="IPR036979">
    <property type="entry name" value="CM_dom_sf"/>
</dbReference>
<evidence type="ECO:0000313" key="23">
    <source>
        <dbReference type="EMBL" id="RCL37083.1"/>
    </source>
</evidence>
<comment type="subcellular location">
    <subcellularLocation>
        <location evidence="3">Cytoplasm</location>
    </subcellularLocation>
</comment>
<dbReference type="SUPFAM" id="SSF55021">
    <property type="entry name" value="ACT-like"/>
    <property type="match status" value="1"/>
</dbReference>
<comment type="function">
    <text evidence="2">Catalyzes the Claisen rearrangement of chorismate to prephenate and the decarboxylation/dehydration of prephenate to phenylpyruvate.</text>
</comment>
<dbReference type="InterPro" id="IPR002701">
    <property type="entry name" value="CM_II_prokaryot"/>
</dbReference>
<dbReference type="PIRSF" id="PIRSF001500">
    <property type="entry name" value="Chor_mut_pdt_Ppr"/>
    <property type="match status" value="1"/>
</dbReference>
<dbReference type="CDD" id="cd13630">
    <property type="entry name" value="PBP2_PDT_1"/>
    <property type="match status" value="1"/>
</dbReference>
<comment type="caution">
    <text evidence="23">The sequence shown here is derived from an EMBL/GenBank/DDBJ whole genome shotgun (WGS) entry which is preliminary data.</text>
</comment>
<evidence type="ECO:0000259" key="21">
    <source>
        <dbReference type="PROSITE" id="PS51171"/>
    </source>
</evidence>
<dbReference type="InterPro" id="IPR002912">
    <property type="entry name" value="ACT_dom"/>
</dbReference>
<feature type="domain" description="Chorismate mutase" evidence="20">
    <location>
        <begin position="1"/>
        <end position="92"/>
    </location>
</feature>
<evidence type="ECO:0000256" key="11">
    <source>
        <dbReference type="ARBA" id="ARBA00023141"/>
    </source>
</evidence>
<dbReference type="InterPro" id="IPR045865">
    <property type="entry name" value="ACT-like_dom_sf"/>
</dbReference>
<evidence type="ECO:0000256" key="13">
    <source>
        <dbReference type="ARBA" id="ARBA00023235"/>
    </source>
</evidence>
<dbReference type="Pfam" id="PF01842">
    <property type="entry name" value="ACT"/>
    <property type="match status" value="1"/>
</dbReference>
<gene>
    <name evidence="23" type="ORF">DBW98_04475</name>
</gene>
<dbReference type="Proteomes" id="UP000253032">
    <property type="component" value="Unassembled WGS sequence"/>
</dbReference>
<dbReference type="InterPro" id="IPR008242">
    <property type="entry name" value="Chor_mutase/pphenate_deHydtase"/>
</dbReference>
<dbReference type="Gene3D" id="3.30.70.260">
    <property type="match status" value="1"/>
</dbReference>
<evidence type="ECO:0000256" key="14">
    <source>
        <dbReference type="ARBA" id="ARBA00023239"/>
    </source>
</evidence>
<keyword evidence="14 23" id="KW-0456">Lyase</keyword>
<evidence type="ECO:0000256" key="5">
    <source>
        <dbReference type="ARBA" id="ARBA00004817"/>
    </source>
</evidence>
<dbReference type="NCBIfam" id="TIGR01807">
    <property type="entry name" value="CM_P2"/>
    <property type="match status" value="1"/>
</dbReference>
<dbReference type="Gene3D" id="1.20.59.10">
    <property type="entry name" value="Chorismate mutase"/>
    <property type="match status" value="1"/>
</dbReference>
<evidence type="ECO:0000256" key="1">
    <source>
        <dbReference type="ARBA" id="ARBA00000824"/>
    </source>
</evidence>
<dbReference type="GO" id="GO:0004106">
    <property type="term" value="F:chorismate mutase activity"/>
    <property type="evidence" value="ECO:0007669"/>
    <property type="project" value="UniProtKB-EC"/>
</dbReference>
<keyword evidence="10" id="KW-0028">Amino-acid biosynthesis</keyword>
<evidence type="ECO:0000256" key="9">
    <source>
        <dbReference type="ARBA" id="ARBA00022490"/>
    </source>
</evidence>
<evidence type="ECO:0000256" key="19">
    <source>
        <dbReference type="PIRSR" id="PIRSR001500-2"/>
    </source>
</evidence>
<evidence type="ECO:0000256" key="12">
    <source>
        <dbReference type="ARBA" id="ARBA00023222"/>
    </source>
</evidence>
<evidence type="ECO:0000256" key="6">
    <source>
        <dbReference type="ARBA" id="ARBA00012404"/>
    </source>
</evidence>
<dbReference type="SMART" id="SM00830">
    <property type="entry name" value="CM_2"/>
    <property type="match status" value="1"/>
</dbReference>
<evidence type="ECO:0000259" key="22">
    <source>
        <dbReference type="PROSITE" id="PS51671"/>
    </source>
</evidence>
<feature type="site" description="Essential for prephenate dehydratase activity" evidence="19">
    <location>
        <position position="261"/>
    </location>
</feature>
<keyword evidence="13" id="KW-0413">Isomerase</keyword>
<dbReference type="UniPathway" id="UPA00121">
    <property type="reaction ID" value="UER00345"/>
</dbReference>
<organism evidence="23 24">
    <name type="scientific">SAR86 cluster bacterium</name>
    <dbReference type="NCBI Taxonomy" id="2030880"/>
    <lineage>
        <taxon>Bacteria</taxon>
        <taxon>Pseudomonadati</taxon>
        <taxon>Pseudomonadota</taxon>
        <taxon>Gammaproteobacteria</taxon>
        <taxon>SAR86 cluster</taxon>
    </lineage>
</organism>
<name>A0A368BIE9_9GAMM</name>
<dbReference type="Pfam" id="PF01817">
    <property type="entry name" value="CM_2"/>
    <property type="match status" value="1"/>
</dbReference>
<dbReference type="InterPro" id="IPR036263">
    <property type="entry name" value="Chorismate_II_sf"/>
</dbReference>
<dbReference type="Gene3D" id="3.40.190.10">
    <property type="entry name" value="Periplasmic binding protein-like II"/>
    <property type="match status" value="2"/>
</dbReference>
<dbReference type="SUPFAM" id="SSF48600">
    <property type="entry name" value="Chorismate mutase II"/>
    <property type="match status" value="1"/>
</dbReference>
<evidence type="ECO:0000256" key="2">
    <source>
        <dbReference type="ARBA" id="ARBA00002364"/>
    </source>
</evidence>
<sequence length="360" mass="40057">MSINKLKSIRKKIDSIDHQLLELIQNRGSLAQEIGDLKALIASNTSFYKPNREAEILRNISKLSKGPISEKKIKYIFKEIISSCLSLEEELTIAFLGPQGTHSEAAAIRHFGSSALRSPRSTIEDVFHQVRTGSVNFGIVPVENSSEGVVNATLNCLADEEIKICGETYLPIHHQLASAKKFKLSDAEIVASHPQALGQCSKWLDANLPNARREATSSTADAAKFSKENKKTLCIVSSLAVKQYNLQQYQKNIEDFSGNNTRFLVIGHIDIEQTKNDKTSFLIQTKNKPGALIDILEPFNKRRINLNRIETRPSRESSSAHNFFIDSDGHQKDSKLKQVILSLKKLGISVRVLGSYPSES</sequence>
<keyword evidence="15" id="KW-0511">Multifunctional enzyme</keyword>
<dbReference type="UniPathway" id="UPA00120">
    <property type="reaction ID" value="UER00203"/>
</dbReference>
<evidence type="ECO:0000256" key="18">
    <source>
        <dbReference type="ARBA" id="ARBA00047848"/>
    </source>
</evidence>
<feature type="domain" description="Prephenate dehydratase" evidence="21">
    <location>
        <begin position="92"/>
        <end position="268"/>
    </location>
</feature>
<evidence type="ECO:0000256" key="16">
    <source>
        <dbReference type="ARBA" id="ARBA00031175"/>
    </source>
</evidence>
<dbReference type="PROSITE" id="PS51171">
    <property type="entry name" value="PREPHENATE_DEHYDR_3"/>
    <property type="match status" value="1"/>
</dbReference>
<evidence type="ECO:0000256" key="4">
    <source>
        <dbReference type="ARBA" id="ARBA00004741"/>
    </source>
</evidence>
<dbReference type="GO" id="GO:0004664">
    <property type="term" value="F:prephenate dehydratase activity"/>
    <property type="evidence" value="ECO:0007669"/>
    <property type="project" value="UniProtKB-EC"/>
</dbReference>
<evidence type="ECO:0000313" key="24">
    <source>
        <dbReference type="Proteomes" id="UP000253032"/>
    </source>
</evidence>
<protein>
    <recommendedName>
        <fullName evidence="8">Bifunctional chorismate mutase/prephenate dehydratase</fullName>
        <ecNumber evidence="7">4.2.1.51</ecNumber>
        <ecNumber evidence="6">5.4.99.5</ecNumber>
    </recommendedName>
    <alternativeName>
        <fullName evidence="17">Chorismate mutase-prephenate dehydratase</fullName>
    </alternativeName>
    <alternativeName>
        <fullName evidence="16">p-protein</fullName>
    </alternativeName>
</protein>
<dbReference type="PANTHER" id="PTHR21022:SF19">
    <property type="entry name" value="PREPHENATE DEHYDRATASE-RELATED"/>
    <property type="match status" value="1"/>
</dbReference>
<dbReference type="GO" id="GO:0009094">
    <property type="term" value="P:L-phenylalanine biosynthetic process"/>
    <property type="evidence" value="ECO:0007669"/>
    <property type="project" value="UniProtKB-UniPathway"/>
</dbReference>
<reference evidence="23 24" key="1">
    <citation type="journal article" date="2018" name="Microbiome">
        <title>Fine metagenomic profile of the Mediterranean stratified and mixed water columns revealed by assembly and recruitment.</title>
        <authorList>
            <person name="Haro-Moreno J.M."/>
            <person name="Lopez-Perez M."/>
            <person name="De La Torre J.R."/>
            <person name="Picazo A."/>
            <person name="Camacho A."/>
            <person name="Rodriguez-Valera F."/>
        </authorList>
    </citation>
    <scope>NUCLEOTIDE SEQUENCE [LARGE SCALE GENOMIC DNA]</scope>
    <source>
        <strain evidence="23">MED-G84</strain>
    </source>
</reference>
<proteinExistence type="predicted"/>
<dbReference type="NCBIfam" id="NF008865">
    <property type="entry name" value="PRK11898.1"/>
    <property type="match status" value="1"/>
</dbReference>
<evidence type="ECO:0000256" key="10">
    <source>
        <dbReference type="ARBA" id="ARBA00022605"/>
    </source>
</evidence>
<dbReference type="EC" id="4.2.1.51" evidence="7"/>
<dbReference type="GO" id="GO:0046417">
    <property type="term" value="P:chorismate metabolic process"/>
    <property type="evidence" value="ECO:0007669"/>
    <property type="project" value="InterPro"/>
</dbReference>
<dbReference type="FunFam" id="3.40.190.10:FF:000029">
    <property type="entry name" value="Chorismate mutase/Prephenate dehydratase"/>
    <property type="match status" value="1"/>
</dbReference>
<dbReference type="FunFam" id="3.30.70.260:FF:000012">
    <property type="entry name" value="Prephenate dehydratase"/>
    <property type="match status" value="1"/>
</dbReference>
<dbReference type="InterPro" id="IPR001086">
    <property type="entry name" value="Preph_deHydtase"/>
</dbReference>
<comment type="pathway">
    <text evidence="5">Metabolic intermediate biosynthesis; prephenate biosynthesis; prephenate from chorismate: step 1/1.</text>
</comment>
<keyword evidence="11" id="KW-0057">Aromatic amino acid biosynthesis</keyword>
<dbReference type="SUPFAM" id="SSF53850">
    <property type="entry name" value="Periplasmic binding protein-like II"/>
    <property type="match status" value="1"/>
</dbReference>
<dbReference type="EC" id="5.4.99.5" evidence="6"/>
<dbReference type="GO" id="GO:0005737">
    <property type="term" value="C:cytoplasm"/>
    <property type="evidence" value="ECO:0007669"/>
    <property type="project" value="UniProtKB-SubCell"/>
</dbReference>
<comment type="catalytic activity">
    <reaction evidence="1">
        <text>chorismate = prephenate</text>
        <dbReference type="Rhea" id="RHEA:13897"/>
        <dbReference type="ChEBI" id="CHEBI:29748"/>
        <dbReference type="ChEBI" id="CHEBI:29934"/>
        <dbReference type="EC" id="5.4.99.5"/>
    </reaction>
</comment>
<dbReference type="Pfam" id="PF00800">
    <property type="entry name" value="PDT"/>
    <property type="match status" value="1"/>
</dbReference>
<dbReference type="CDD" id="cd04905">
    <property type="entry name" value="ACT_CM-PDT"/>
    <property type="match status" value="1"/>
</dbReference>
<accession>A0A368BIE9</accession>